<comment type="caution">
    <text evidence="1">The sequence shown here is derived from an EMBL/GenBank/DDBJ whole genome shotgun (WGS) entry which is preliminary data.</text>
</comment>
<protein>
    <submittedName>
        <fullName evidence="1">Uncharacterized protein</fullName>
    </submittedName>
</protein>
<dbReference type="EMBL" id="BNEA01000015">
    <property type="protein sequence ID" value="GHI56829.1"/>
    <property type="molecule type" value="Genomic_DNA"/>
</dbReference>
<proteinExistence type="predicted"/>
<gene>
    <name evidence="1" type="ORF">Srubr_66750</name>
</gene>
<accession>A0ABQ3RLZ9</accession>
<dbReference type="Proteomes" id="UP000646738">
    <property type="component" value="Unassembled WGS sequence"/>
</dbReference>
<name>A0ABQ3RLZ9_STRRR</name>
<organism evidence="1 2">
    <name type="scientific">Streptomyces rubradiris</name>
    <name type="common">Streptomyces achromogenes subsp. rubradiris</name>
    <dbReference type="NCBI Taxonomy" id="285531"/>
    <lineage>
        <taxon>Bacteria</taxon>
        <taxon>Bacillati</taxon>
        <taxon>Actinomycetota</taxon>
        <taxon>Actinomycetes</taxon>
        <taxon>Kitasatosporales</taxon>
        <taxon>Streptomycetaceae</taxon>
        <taxon>Streptomyces</taxon>
    </lineage>
</organism>
<evidence type="ECO:0000313" key="2">
    <source>
        <dbReference type="Proteomes" id="UP000646738"/>
    </source>
</evidence>
<reference evidence="2" key="1">
    <citation type="submission" date="2023-07" db="EMBL/GenBank/DDBJ databases">
        <title>Whole genome shotgun sequence of Streptomyces achromogenes subsp. rubradiris NBRC 14000.</title>
        <authorList>
            <person name="Komaki H."/>
            <person name="Tamura T."/>
        </authorList>
    </citation>
    <scope>NUCLEOTIDE SEQUENCE [LARGE SCALE GENOMIC DNA]</scope>
    <source>
        <strain evidence="2">NBRC 14000</strain>
    </source>
</reference>
<evidence type="ECO:0000313" key="1">
    <source>
        <dbReference type="EMBL" id="GHI56829.1"/>
    </source>
</evidence>
<sequence length="341" mass="38183">MRVSGLVIRTGVPLPPASGPVRLAMMHQDGVTALRESMRLYGQCCRSISLTWGLSLAHLPSWTSTTEEIHRRGLWTMSAQRDFLIHVWSQARRQLRANIAARALFSPWPSGQPISDRRGHRQYLAMARSLHLPRDTSQLTDPWSDLEAAAHISLARAVDAYNFLEDSELSELAHRHAHHVAALVGGLFGCSIEYSDDTYWDVCRLSLMHSRWGMSAGFTATRNCSLCGQDIDSCPHLLDTRYDITVRRDADSACNVCGRLSCPHTDGETVSAFPRPVMSQLQLHEVSLVSRPRDPLARLAKIELSRDDLRRGLGEDPMGRDVCCYRCLHPCSGFSQLPNRD</sequence>
<keyword evidence="2" id="KW-1185">Reference proteome</keyword>